<dbReference type="GO" id="GO:0004134">
    <property type="term" value="F:4-alpha-glucanotransferase activity"/>
    <property type="evidence" value="ECO:0007669"/>
    <property type="project" value="InterPro"/>
</dbReference>
<proteinExistence type="predicted"/>
<reference evidence="2" key="1">
    <citation type="submission" date="2021-02" db="EMBL/GenBank/DDBJ databases">
        <authorList>
            <person name="Nowell W R."/>
        </authorList>
    </citation>
    <scope>NUCLEOTIDE SEQUENCE</scope>
</reference>
<dbReference type="EMBL" id="CAJNOJ010000582">
    <property type="protein sequence ID" value="CAF1489808.1"/>
    <property type="molecule type" value="Genomic_DNA"/>
</dbReference>
<name>A0A815SLV3_ADIRI</name>
<comment type="caution">
    <text evidence="2">The sequence shown here is derived from an EMBL/GenBank/DDBJ whole genome shotgun (WGS) entry which is preliminary data.</text>
</comment>
<sequence length="167" mass="19667">MNIMAHNGWIMNDDPRRNFADEGQDVYLCRDLIPWCDLIKLRFGNKREECSDILYSYMKEYTRLIVKIFHGCRLDNCHSTPIWFAQEMMDYAREIKPNFYINAELFTGNISIDNYFINQIGIESIVRESYRAFNPYELGEMISTISQSNPIGSFIQLNILPLKSVRV</sequence>
<dbReference type="Gene3D" id="3.20.20.80">
    <property type="entry name" value="Glycosidases"/>
    <property type="match status" value="1"/>
</dbReference>
<dbReference type="InterPro" id="IPR017853">
    <property type="entry name" value="GH"/>
</dbReference>
<gene>
    <name evidence="2" type="ORF">EDS130_LOCUS41953</name>
</gene>
<dbReference type="Pfam" id="PF14701">
    <property type="entry name" value="hDGE_amylase"/>
    <property type="match status" value="1"/>
</dbReference>
<evidence type="ECO:0000313" key="3">
    <source>
        <dbReference type="Proteomes" id="UP000663852"/>
    </source>
</evidence>
<dbReference type="GO" id="GO:0004135">
    <property type="term" value="F:amylo-alpha-1,6-glucosidase activity"/>
    <property type="evidence" value="ECO:0007669"/>
    <property type="project" value="InterPro"/>
</dbReference>
<protein>
    <recommendedName>
        <fullName evidence="1">Glycogen debranching enzyme glucanotransferase domain-containing protein</fullName>
    </recommendedName>
</protein>
<dbReference type="SUPFAM" id="SSF51445">
    <property type="entry name" value="(Trans)glycosidases"/>
    <property type="match status" value="1"/>
</dbReference>
<organism evidence="2 3">
    <name type="scientific">Adineta ricciae</name>
    <name type="common">Rotifer</name>
    <dbReference type="NCBI Taxonomy" id="249248"/>
    <lineage>
        <taxon>Eukaryota</taxon>
        <taxon>Metazoa</taxon>
        <taxon>Spiralia</taxon>
        <taxon>Gnathifera</taxon>
        <taxon>Rotifera</taxon>
        <taxon>Eurotatoria</taxon>
        <taxon>Bdelloidea</taxon>
        <taxon>Adinetida</taxon>
        <taxon>Adinetidae</taxon>
        <taxon>Adineta</taxon>
    </lineage>
</organism>
<evidence type="ECO:0000259" key="1">
    <source>
        <dbReference type="Pfam" id="PF14701"/>
    </source>
</evidence>
<evidence type="ECO:0000313" key="2">
    <source>
        <dbReference type="EMBL" id="CAF1489808.1"/>
    </source>
</evidence>
<dbReference type="InterPro" id="IPR010401">
    <property type="entry name" value="AGL/Gdb1"/>
</dbReference>
<dbReference type="Proteomes" id="UP000663852">
    <property type="component" value="Unassembled WGS sequence"/>
</dbReference>
<dbReference type="PANTHER" id="PTHR10569">
    <property type="entry name" value="GLYCOGEN DEBRANCHING ENZYME"/>
    <property type="match status" value="1"/>
</dbReference>
<dbReference type="AlphaFoldDB" id="A0A815SLV3"/>
<dbReference type="OrthoDB" id="10248904at2759"/>
<accession>A0A815SLV3</accession>
<dbReference type="InterPro" id="IPR032792">
    <property type="entry name" value="AGL_glucanoTrfase"/>
</dbReference>
<feature type="domain" description="Glycogen debranching enzyme glucanotransferase" evidence="1">
    <location>
        <begin position="3"/>
        <end position="100"/>
    </location>
</feature>
<dbReference type="GO" id="GO:0005980">
    <property type="term" value="P:glycogen catabolic process"/>
    <property type="evidence" value="ECO:0007669"/>
    <property type="project" value="InterPro"/>
</dbReference>
<dbReference type="PANTHER" id="PTHR10569:SF2">
    <property type="entry name" value="GLYCOGEN DEBRANCHING ENZYME"/>
    <property type="match status" value="1"/>
</dbReference>